<evidence type="ECO:0000259" key="2">
    <source>
        <dbReference type="Pfam" id="PF00134"/>
    </source>
</evidence>
<dbReference type="InterPro" id="IPR036915">
    <property type="entry name" value="Cyclin-like_sf"/>
</dbReference>
<dbReference type="SUPFAM" id="SSF47954">
    <property type="entry name" value="Cyclin-like"/>
    <property type="match status" value="1"/>
</dbReference>
<proteinExistence type="predicted"/>
<name>A0AAD7N982_9AGAR</name>
<gene>
    <name evidence="3" type="ORF">B0H16DRAFT_1841334</name>
</gene>
<feature type="region of interest" description="Disordered" evidence="1">
    <location>
        <begin position="1"/>
        <end position="26"/>
    </location>
</feature>
<dbReference type="GO" id="GO:0000307">
    <property type="term" value="C:cyclin-dependent protein kinase holoenzyme complex"/>
    <property type="evidence" value="ECO:0007669"/>
    <property type="project" value="TreeGrafter"/>
</dbReference>
<dbReference type="GO" id="GO:0019901">
    <property type="term" value="F:protein kinase binding"/>
    <property type="evidence" value="ECO:0007669"/>
    <property type="project" value="InterPro"/>
</dbReference>
<evidence type="ECO:0000313" key="3">
    <source>
        <dbReference type="EMBL" id="KAJ7751052.1"/>
    </source>
</evidence>
<keyword evidence="4" id="KW-1185">Reference proteome</keyword>
<feature type="domain" description="Cyclin N-terminal" evidence="2">
    <location>
        <begin position="88"/>
        <end position="183"/>
    </location>
</feature>
<protein>
    <recommendedName>
        <fullName evidence="2">Cyclin N-terminal domain-containing protein</fullName>
    </recommendedName>
</protein>
<organism evidence="3 4">
    <name type="scientific">Mycena metata</name>
    <dbReference type="NCBI Taxonomy" id="1033252"/>
    <lineage>
        <taxon>Eukaryota</taxon>
        <taxon>Fungi</taxon>
        <taxon>Dikarya</taxon>
        <taxon>Basidiomycota</taxon>
        <taxon>Agaricomycotina</taxon>
        <taxon>Agaricomycetes</taxon>
        <taxon>Agaricomycetidae</taxon>
        <taxon>Agaricales</taxon>
        <taxon>Marasmiineae</taxon>
        <taxon>Mycenaceae</taxon>
        <taxon>Mycena</taxon>
    </lineage>
</organism>
<dbReference type="Proteomes" id="UP001215598">
    <property type="component" value="Unassembled WGS sequence"/>
</dbReference>
<dbReference type="InterPro" id="IPR013922">
    <property type="entry name" value="Cyclin_PHO80-like"/>
</dbReference>
<dbReference type="CDD" id="cd20557">
    <property type="entry name" value="CYCLIN_ScPCL1-like"/>
    <property type="match status" value="1"/>
</dbReference>
<dbReference type="GO" id="GO:0016538">
    <property type="term" value="F:cyclin-dependent protein serine/threonine kinase regulator activity"/>
    <property type="evidence" value="ECO:0007669"/>
    <property type="project" value="TreeGrafter"/>
</dbReference>
<dbReference type="Gene3D" id="1.10.472.10">
    <property type="entry name" value="Cyclin-like"/>
    <property type="match status" value="1"/>
</dbReference>
<evidence type="ECO:0000313" key="4">
    <source>
        <dbReference type="Proteomes" id="UP001215598"/>
    </source>
</evidence>
<dbReference type="InterPro" id="IPR006671">
    <property type="entry name" value="Cyclin_N"/>
</dbReference>
<dbReference type="GO" id="GO:0005634">
    <property type="term" value="C:nucleus"/>
    <property type="evidence" value="ECO:0007669"/>
    <property type="project" value="TreeGrafter"/>
</dbReference>
<accession>A0AAD7N982</accession>
<sequence length="338" mass="37272">MSSRSLTSSSLIRLHTQQPQSPHIPKKVLHDAPRQSACVVPPPQPQPPETDPYYGYEYIAQLSARFMTHLFACPPFPPGPQCTHSQAKLPYFIAFALHRTKLHQAVTYAALVLLQRLRARFPTTRGSSGHRLFISAFMVASKVICDDTYSNKSWRIVAQGMFTLREISQMERELCNYLDWELTVDNPILANFEAMVKRDFPPDSKGPYPTYSLHLVSKRATEAAASTSTTPNHEPNSPTSPIPVFGLQCQATPTKVEPAPPPPLIPCPLTSHMTPDTPPRSYSTTTSPASSILPPTPTAPVDLSTKILESLPLTLAGELPPTHPLKSKMFASAFPAVW</sequence>
<dbReference type="Pfam" id="PF00134">
    <property type="entry name" value="Cyclin_N"/>
    <property type="match status" value="1"/>
</dbReference>
<reference evidence="3" key="1">
    <citation type="submission" date="2023-03" db="EMBL/GenBank/DDBJ databases">
        <title>Massive genome expansion in bonnet fungi (Mycena s.s.) driven by repeated elements and novel gene families across ecological guilds.</title>
        <authorList>
            <consortium name="Lawrence Berkeley National Laboratory"/>
            <person name="Harder C.B."/>
            <person name="Miyauchi S."/>
            <person name="Viragh M."/>
            <person name="Kuo A."/>
            <person name="Thoen E."/>
            <person name="Andreopoulos B."/>
            <person name="Lu D."/>
            <person name="Skrede I."/>
            <person name="Drula E."/>
            <person name="Henrissat B."/>
            <person name="Morin E."/>
            <person name="Kohler A."/>
            <person name="Barry K."/>
            <person name="LaButti K."/>
            <person name="Morin E."/>
            <person name="Salamov A."/>
            <person name="Lipzen A."/>
            <person name="Mereny Z."/>
            <person name="Hegedus B."/>
            <person name="Baldrian P."/>
            <person name="Stursova M."/>
            <person name="Weitz H."/>
            <person name="Taylor A."/>
            <person name="Grigoriev I.V."/>
            <person name="Nagy L.G."/>
            <person name="Martin F."/>
            <person name="Kauserud H."/>
        </authorList>
    </citation>
    <scope>NUCLEOTIDE SEQUENCE</scope>
    <source>
        <strain evidence="3">CBHHK182m</strain>
    </source>
</reference>
<feature type="compositionally biased region" description="Low complexity" evidence="1">
    <location>
        <begin position="1"/>
        <end position="14"/>
    </location>
</feature>
<comment type="caution">
    <text evidence="3">The sequence shown here is derived from an EMBL/GenBank/DDBJ whole genome shotgun (WGS) entry which is preliminary data.</text>
</comment>
<dbReference type="PANTHER" id="PTHR15615">
    <property type="match status" value="1"/>
</dbReference>
<evidence type="ECO:0000256" key="1">
    <source>
        <dbReference type="SAM" id="MobiDB-lite"/>
    </source>
</evidence>
<feature type="compositionally biased region" description="Low complexity" evidence="1">
    <location>
        <begin position="279"/>
        <end position="291"/>
    </location>
</feature>
<feature type="region of interest" description="Disordered" evidence="1">
    <location>
        <begin position="222"/>
        <end position="297"/>
    </location>
</feature>
<dbReference type="PANTHER" id="PTHR15615:SF108">
    <property type="entry name" value="PROTEIN CNPPD1"/>
    <property type="match status" value="1"/>
</dbReference>
<dbReference type="AlphaFoldDB" id="A0AAD7N982"/>
<dbReference type="EMBL" id="JARKIB010000063">
    <property type="protein sequence ID" value="KAJ7751052.1"/>
    <property type="molecule type" value="Genomic_DNA"/>
</dbReference>